<evidence type="ECO:0000256" key="1">
    <source>
        <dbReference type="SAM" id="MobiDB-lite"/>
    </source>
</evidence>
<sequence>MFQKPFCFTDGETGGRPGRIPSNLRTCPSDQLAYVKQLTHPGNSGRMADGHSKLPRLAVRG</sequence>
<gene>
    <name evidence="2" type="ORF">BN381_420019</name>
</gene>
<accession>R4Z1N4</accession>
<organism evidence="2 3">
    <name type="scientific">Candidatus Neomicrothrix parvicella RN1</name>
    <dbReference type="NCBI Taxonomy" id="1229780"/>
    <lineage>
        <taxon>Bacteria</taxon>
        <taxon>Bacillati</taxon>
        <taxon>Actinomycetota</taxon>
        <taxon>Acidimicrobiia</taxon>
        <taxon>Acidimicrobiales</taxon>
        <taxon>Microthrixaceae</taxon>
        <taxon>Candidatus Neomicrothrix</taxon>
    </lineage>
</organism>
<dbReference type="EMBL" id="CANL01000037">
    <property type="protein sequence ID" value="CCM64590.1"/>
    <property type="molecule type" value="Genomic_DNA"/>
</dbReference>
<evidence type="ECO:0000313" key="3">
    <source>
        <dbReference type="Proteomes" id="UP000018291"/>
    </source>
</evidence>
<dbReference type="Proteomes" id="UP000018291">
    <property type="component" value="Unassembled WGS sequence"/>
</dbReference>
<proteinExistence type="predicted"/>
<evidence type="ECO:0000313" key="2">
    <source>
        <dbReference type="EMBL" id="CCM64590.1"/>
    </source>
</evidence>
<keyword evidence="3" id="KW-1185">Reference proteome</keyword>
<reference evidence="2 3" key="1">
    <citation type="journal article" date="2013" name="ISME J.">
        <title>Metabolic model for the filamentous 'Candidatus Microthrix parvicella' based on genomic and metagenomic analyses.</title>
        <authorList>
            <person name="Jon McIlroy S."/>
            <person name="Kristiansen R."/>
            <person name="Albertsen M."/>
            <person name="Michael Karst S."/>
            <person name="Rossetti S."/>
            <person name="Lund Nielsen J."/>
            <person name="Tandoi V."/>
            <person name="James Seviour R."/>
            <person name="Nielsen P.H."/>
        </authorList>
    </citation>
    <scope>NUCLEOTIDE SEQUENCE [LARGE SCALE GENOMIC DNA]</scope>
    <source>
        <strain evidence="2 3">RN1</strain>
    </source>
</reference>
<protein>
    <submittedName>
        <fullName evidence="2">Uncharacterized protein</fullName>
    </submittedName>
</protein>
<name>R4Z1N4_9ACTN</name>
<dbReference type="STRING" id="1229780.BN381_420019"/>
<comment type="caution">
    <text evidence="2">The sequence shown here is derived from an EMBL/GenBank/DDBJ whole genome shotgun (WGS) entry which is preliminary data.</text>
</comment>
<dbReference type="HOGENOM" id="CLU_2913855_0_0_11"/>
<dbReference type="AlphaFoldDB" id="R4Z1N4"/>
<feature type="region of interest" description="Disordered" evidence="1">
    <location>
        <begin position="1"/>
        <end position="23"/>
    </location>
</feature>